<evidence type="ECO:0000313" key="2">
    <source>
        <dbReference type="Proteomes" id="UP001576774"/>
    </source>
</evidence>
<reference evidence="1 2" key="1">
    <citation type="submission" date="2024-09" db="EMBL/GenBank/DDBJ databases">
        <title>Floridaenema gen nov. (Aerosakkonemataceae, Aerosakkonematales ord. nov., Cyanobacteria) from benthic tropical and subtropical fresh waters, with the description of four new species.</title>
        <authorList>
            <person name="Moretto J.A."/>
            <person name="Berthold D.E."/>
            <person name="Lefler F.W."/>
            <person name="Huang I.-S."/>
            <person name="Laughinghouse H. IV."/>
        </authorList>
    </citation>
    <scope>NUCLEOTIDE SEQUENCE [LARGE SCALE GENOMIC DNA]</scope>
    <source>
        <strain evidence="1 2">BLCC-F46</strain>
    </source>
</reference>
<keyword evidence="2" id="KW-1185">Reference proteome</keyword>
<sequence>MLYTRLSGINFNTATETFKANWLVRAWHIFGFDTSASPSLEEIKRQLKEAQETLGIDLSISLSNFLVVGAEWLTVRKEIERLSLETNWHLVQWVEEYQKYLPRKVSENKPKRFDVLNDLEEIGHHYHLSKLISLAYSIYIYEKPQLIPGLERPQILTDIRHFERLGVVPQISLESHTYILRQELENIVEDLRKLPKRAIVRHSTN</sequence>
<dbReference type="Proteomes" id="UP001576774">
    <property type="component" value="Unassembled WGS sequence"/>
</dbReference>
<comment type="caution">
    <text evidence="1">The sequence shown here is derived from an EMBL/GenBank/DDBJ whole genome shotgun (WGS) entry which is preliminary data.</text>
</comment>
<dbReference type="RefSeq" id="WP_413270015.1">
    <property type="nucleotide sequence ID" value="NZ_JBHFNQ010000064.1"/>
</dbReference>
<gene>
    <name evidence="1" type="ORF">ACE1CC_08375</name>
</gene>
<accession>A0ABV4X385</accession>
<dbReference type="EMBL" id="JBHFNQ010000064">
    <property type="protein sequence ID" value="MFB2876897.1"/>
    <property type="molecule type" value="Genomic_DNA"/>
</dbReference>
<proteinExistence type="predicted"/>
<organism evidence="1 2">
    <name type="scientific">Floridaenema aerugineum BLCC-F46</name>
    <dbReference type="NCBI Taxonomy" id="3153654"/>
    <lineage>
        <taxon>Bacteria</taxon>
        <taxon>Bacillati</taxon>
        <taxon>Cyanobacteriota</taxon>
        <taxon>Cyanophyceae</taxon>
        <taxon>Oscillatoriophycideae</taxon>
        <taxon>Aerosakkonematales</taxon>
        <taxon>Aerosakkonemataceae</taxon>
        <taxon>Floridanema</taxon>
        <taxon>Floridanema aerugineum</taxon>
    </lineage>
</organism>
<name>A0ABV4X385_9CYAN</name>
<protein>
    <submittedName>
        <fullName evidence="1">Uncharacterized protein</fullName>
    </submittedName>
</protein>
<evidence type="ECO:0000313" key="1">
    <source>
        <dbReference type="EMBL" id="MFB2876897.1"/>
    </source>
</evidence>